<proteinExistence type="predicted"/>
<dbReference type="EMBL" id="PGOL01003232">
    <property type="protein sequence ID" value="PKI42054.1"/>
    <property type="molecule type" value="Genomic_DNA"/>
</dbReference>
<accession>A0A2I0IDI0</accession>
<organism evidence="1 2">
    <name type="scientific">Punica granatum</name>
    <name type="common">Pomegranate</name>
    <dbReference type="NCBI Taxonomy" id="22663"/>
    <lineage>
        <taxon>Eukaryota</taxon>
        <taxon>Viridiplantae</taxon>
        <taxon>Streptophyta</taxon>
        <taxon>Embryophyta</taxon>
        <taxon>Tracheophyta</taxon>
        <taxon>Spermatophyta</taxon>
        <taxon>Magnoliopsida</taxon>
        <taxon>eudicotyledons</taxon>
        <taxon>Gunneridae</taxon>
        <taxon>Pentapetalae</taxon>
        <taxon>rosids</taxon>
        <taxon>malvids</taxon>
        <taxon>Myrtales</taxon>
        <taxon>Lythraceae</taxon>
        <taxon>Punica</taxon>
    </lineage>
</organism>
<comment type="caution">
    <text evidence="1">The sequence shown here is derived from an EMBL/GenBank/DDBJ whole genome shotgun (WGS) entry which is preliminary data.</text>
</comment>
<reference evidence="1 2" key="1">
    <citation type="submission" date="2017-11" db="EMBL/GenBank/DDBJ databases">
        <title>De-novo sequencing of pomegranate (Punica granatum L.) genome.</title>
        <authorList>
            <person name="Akparov Z."/>
            <person name="Amiraslanov A."/>
            <person name="Hajiyeva S."/>
            <person name="Abbasov M."/>
            <person name="Kaur K."/>
            <person name="Hamwieh A."/>
            <person name="Solovyev V."/>
            <person name="Salamov A."/>
            <person name="Braich B."/>
            <person name="Kosarev P."/>
            <person name="Mahmoud A."/>
            <person name="Hajiyev E."/>
            <person name="Babayeva S."/>
            <person name="Izzatullayeva V."/>
            <person name="Mammadov A."/>
            <person name="Mammadov A."/>
            <person name="Sharifova S."/>
            <person name="Ojaghi J."/>
            <person name="Eynullazada K."/>
            <person name="Bayramov B."/>
            <person name="Abdulazimova A."/>
            <person name="Shahmuradov I."/>
        </authorList>
    </citation>
    <scope>NUCLEOTIDE SEQUENCE [LARGE SCALE GENOMIC DNA]</scope>
    <source>
        <strain evidence="2">cv. AG2017</strain>
        <tissue evidence="1">Leaf</tissue>
    </source>
</reference>
<protein>
    <submittedName>
        <fullName evidence="1">Uncharacterized protein</fullName>
    </submittedName>
</protein>
<sequence>MATLKKRSYHAQSVSPSLLHGVGLLSEREPQLVQGDCDRRKHAARQPLVRHCMVVQAPVDPVEPRWDRAMAVVDLEEPTVLDCWMQPAVEGGANVMISIFGH</sequence>
<evidence type="ECO:0000313" key="1">
    <source>
        <dbReference type="EMBL" id="PKI42054.1"/>
    </source>
</evidence>
<name>A0A2I0IDI0_PUNGR</name>
<keyword evidence="2" id="KW-1185">Reference proteome</keyword>
<dbReference type="AlphaFoldDB" id="A0A2I0IDI0"/>
<evidence type="ECO:0000313" key="2">
    <source>
        <dbReference type="Proteomes" id="UP000233551"/>
    </source>
</evidence>
<dbReference type="Proteomes" id="UP000233551">
    <property type="component" value="Unassembled WGS sequence"/>
</dbReference>
<gene>
    <name evidence="1" type="ORF">CRG98_037507</name>
</gene>